<dbReference type="EMBL" id="DWXO01000004">
    <property type="protein sequence ID" value="HJB79440.1"/>
    <property type="molecule type" value="Genomic_DNA"/>
</dbReference>
<comment type="caution">
    <text evidence="1">The sequence shown here is derived from an EMBL/GenBank/DDBJ whole genome shotgun (WGS) entry which is preliminary data.</text>
</comment>
<reference evidence="1" key="1">
    <citation type="journal article" date="2021" name="PeerJ">
        <title>Extensive microbial diversity within the chicken gut microbiome revealed by metagenomics and culture.</title>
        <authorList>
            <person name="Gilroy R."/>
            <person name="Ravi A."/>
            <person name="Getino M."/>
            <person name="Pursley I."/>
            <person name="Horton D.L."/>
            <person name="Alikhan N.F."/>
            <person name="Baker D."/>
            <person name="Gharbi K."/>
            <person name="Hall N."/>
            <person name="Watson M."/>
            <person name="Adriaenssens E.M."/>
            <person name="Foster-Nyarko E."/>
            <person name="Jarju S."/>
            <person name="Secka A."/>
            <person name="Antonio M."/>
            <person name="Oren A."/>
            <person name="Chaudhuri R.R."/>
            <person name="La Ragione R."/>
            <person name="Hildebrand F."/>
            <person name="Pallen M.J."/>
        </authorList>
    </citation>
    <scope>NUCLEOTIDE SEQUENCE</scope>
    <source>
        <strain evidence="1">CHK192-8294</strain>
    </source>
</reference>
<proteinExistence type="predicted"/>
<accession>A0A9D2MJ93</accession>
<evidence type="ECO:0000313" key="1">
    <source>
        <dbReference type="EMBL" id="HJB79440.1"/>
    </source>
</evidence>
<gene>
    <name evidence="1" type="ORF">H9712_00470</name>
</gene>
<dbReference type="Proteomes" id="UP000823921">
    <property type="component" value="Unassembled WGS sequence"/>
</dbReference>
<reference evidence="1" key="2">
    <citation type="submission" date="2021-04" db="EMBL/GenBank/DDBJ databases">
        <authorList>
            <person name="Gilroy R."/>
        </authorList>
    </citation>
    <scope>NUCLEOTIDE SEQUENCE</scope>
    <source>
        <strain evidence="1">CHK192-8294</strain>
    </source>
</reference>
<dbReference type="AlphaFoldDB" id="A0A9D2MJ93"/>
<name>A0A9D2MJ93_9FIRM</name>
<protein>
    <submittedName>
        <fullName evidence="1">Uncharacterized protein</fullName>
    </submittedName>
</protein>
<sequence>MAKKEKSYNILRKRMATFWHRQRFLAPFPEWIVVGLSQEGENENEFLWQNRRFMG</sequence>
<evidence type="ECO:0000313" key="2">
    <source>
        <dbReference type="Proteomes" id="UP000823921"/>
    </source>
</evidence>
<organism evidence="1 2">
    <name type="scientific">Candidatus Flavonifractor intestinigallinarum</name>
    <dbReference type="NCBI Taxonomy" id="2838586"/>
    <lineage>
        <taxon>Bacteria</taxon>
        <taxon>Bacillati</taxon>
        <taxon>Bacillota</taxon>
        <taxon>Clostridia</taxon>
        <taxon>Eubacteriales</taxon>
        <taxon>Oscillospiraceae</taxon>
        <taxon>Flavonifractor</taxon>
    </lineage>
</organism>